<evidence type="ECO:0000256" key="1">
    <source>
        <dbReference type="SAM" id="MobiDB-lite"/>
    </source>
</evidence>
<dbReference type="EC" id="2.7.4.22" evidence="2"/>
<feature type="compositionally biased region" description="Basic residues" evidence="1">
    <location>
        <begin position="40"/>
        <end position="61"/>
    </location>
</feature>
<dbReference type="EMBL" id="CADCWE010000041">
    <property type="protein sequence ID" value="CAA9527977.1"/>
    <property type="molecule type" value="Genomic_DNA"/>
</dbReference>
<sequence length="246" mass="26734">GVEIRARAAQAERRGADGVGQLRDRPGGRVRGRPPDPARGRARGRGRRRDRRRQHLARVVRQRQGDGPRHCRLHGDGGDGPQRPGVAGRPRKGGRPHPGDDRDPDAGGCRAVHPTAGDPPHGERAGGDPGRRDRQPLLYHRHRRRPARPGAGREGAADGEKHGRRRLHRRPAAGQRCHPLRPDQPPGSARTQPAGDGRLGAGTLPRQSFADSGLQHAGRRGDRARRARGAGRHPGRFRRRGRGGGI</sequence>
<proteinExistence type="predicted"/>
<dbReference type="GO" id="GO:0033862">
    <property type="term" value="F:UMP kinase activity"/>
    <property type="evidence" value="ECO:0007669"/>
    <property type="project" value="UniProtKB-EC"/>
</dbReference>
<feature type="compositionally biased region" description="Basic residues" evidence="1">
    <location>
        <begin position="162"/>
        <end position="171"/>
    </location>
</feature>
<organism evidence="2">
    <name type="scientific">uncultured Thermomicrobiales bacterium</name>
    <dbReference type="NCBI Taxonomy" id="1645740"/>
    <lineage>
        <taxon>Bacteria</taxon>
        <taxon>Pseudomonadati</taxon>
        <taxon>Thermomicrobiota</taxon>
        <taxon>Thermomicrobia</taxon>
        <taxon>Thermomicrobiales</taxon>
        <taxon>environmental samples</taxon>
    </lineage>
</organism>
<feature type="region of interest" description="Disordered" evidence="1">
    <location>
        <begin position="1"/>
        <end position="246"/>
    </location>
</feature>
<feature type="compositionally biased region" description="Basic and acidic residues" evidence="1">
    <location>
        <begin position="1"/>
        <end position="39"/>
    </location>
</feature>
<feature type="compositionally biased region" description="Basic and acidic residues" evidence="1">
    <location>
        <begin position="120"/>
        <end position="135"/>
    </location>
</feature>
<feature type="non-terminal residue" evidence="2">
    <location>
        <position position="246"/>
    </location>
</feature>
<keyword evidence="2" id="KW-0808">Transferase</keyword>
<feature type="non-terminal residue" evidence="2">
    <location>
        <position position="1"/>
    </location>
</feature>
<name>A0A6J4TPE1_9BACT</name>
<feature type="compositionally biased region" description="Basic and acidic residues" evidence="1">
    <location>
        <begin position="63"/>
        <end position="77"/>
    </location>
</feature>
<keyword evidence="2" id="KW-0418">Kinase</keyword>
<accession>A0A6J4TPE1</accession>
<dbReference type="AlphaFoldDB" id="A0A6J4TPE1"/>
<evidence type="ECO:0000313" key="2">
    <source>
        <dbReference type="EMBL" id="CAA9527977.1"/>
    </source>
</evidence>
<protein>
    <submittedName>
        <fullName evidence="2">Uridine monophosphate kinase</fullName>
        <ecNumber evidence="2">2.7.4.22</ecNumber>
    </submittedName>
</protein>
<feature type="compositionally biased region" description="Basic residues" evidence="1">
    <location>
        <begin position="222"/>
        <end position="246"/>
    </location>
</feature>
<gene>
    <name evidence="2" type="ORF">AVDCRST_MAG73-676</name>
</gene>
<reference evidence="2" key="1">
    <citation type="submission" date="2020-02" db="EMBL/GenBank/DDBJ databases">
        <authorList>
            <person name="Meier V. D."/>
        </authorList>
    </citation>
    <scope>NUCLEOTIDE SEQUENCE</scope>
    <source>
        <strain evidence="2">AVDCRST_MAG73</strain>
    </source>
</reference>